<evidence type="ECO:0000256" key="2">
    <source>
        <dbReference type="SAM" id="SignalP"/>
    </source>
</evidence>
<feature type="region of interest" description="Disordered" evidence="1">
    <location>
        <begin position="129"/>
        <end position="148"/>
    </location>
</feature>
<feature type="compositionally biased region" description="Basic residues" evidence="1">
    <location>
        <begin position="132"/>
        <end position="141"/>
    </location>
</feature>
<evidence type="ECO:0000313" key="4">
    <source>
        <dbReference type="Proteomes" id="UP001250662"/>
    </source>
</evidence>
<evidence type="ECO:0000313" key="3">
    <source>
        <dbReference type="EMBL" id="MDT0622505.1"/>
    </source>
</evidence>
<keyword evidence="4" id="KW-1185">Reference proteome</keyword>
<accession>A0ABU3BK25</accession>
<name>A0ABU3BK25_9FLAO</name>
<dbReference type="Proteomes" id="UP001250662">
    <property type="component" value="Unassembled WGS sequence"/>
</dbReference>
<dbReference type="EMBL" id="JAVRHU010000003">
    <property type="protein sequence ID" value="MDT0622505.1"/>
    <property type="molecule type" value="Genomic_DNA"/>
</dbReference>
<proteinExistence type="predicted"/>
<evidence type="ECO:0000256" key="1">
    <source>
        <dbReference type="SAM" id="MobiDB-lite"/>
    </source>
</evidence>
<feature type="signal peptide" evidence="2">
    <location>
        <begin position="1"/>
        <end position="18"/>
    </location>
</feature>
<gene>
    <name evidence="3" type="ORF">RM520_12805</name>
</gene>
<reference evidence="3 4" key="1">
    <citation type="submission" date="2023-09" db="EMBL/GenBank/DDBJ databases">
        <authorList>
            <person name="Rey-Velasco X."/>
        </authorList>
    </citation>
    <scope>NUCLEOTIDE SEQUENCE [LARGE SCALE GENOMIC DNA]</scope>
    <source>
        <strain evidence="3 4">P007</strain>
    </source>
</reference>
<sequence>MKKVIVVIMLLASFTAFAQRGGHKGKKQQFAKDLTVEQIATLKTKKMTLALDLSKTQQKQIMDLTIVRLEERKAKMEERKEQSETSKPEKPSSEERFEMINSRLDKQLAHQEQMKQILNNEQYQLWKEISMKKHAQGKKRMQKEGRRG</sequence>
<evidence type="ECO:0008006" key="5">
    <source>
        <dbReference type="Google" id="ProtNLM"/>
    </source>
</evidence>
<organism evidence="3 4">
    <name type="scientific">Croceitalea vernalis</name>
    <dbReference type="NCBI Taxonomy" id="3075599"/>
    <lineage>
        <taxon>Bacteria</taxon>
        <taxon>Pseudomonadati</taxon>
        <taxon>Bacteroidota</taxon>
        <taxon>Flavobacteriia</taxon>
        <taxon>Flavobacteriales</taxon>
        <taxon>Flavobacteriaceae</taxon>
        <taxon>Croceitalea</taxon>
    </lineage>
</organism>
<feature type="region of interest" description="Disordered" evidence="1">
    <location>
        <begin position="75"/>
        <end position="113"/>
    </location>
</feature>
<comment type="caution">
    <text evidence="3">The sequence shown here is derived from an EMBL/GenBank/DDBJ whole genome shotgun (WGS) entry which is preliminary data.</text>
</comment>
<keyword evidence="2" id="KW-0732">Signal</keyword>
<feature type="chain" id="PRO_5046670949" description="Periplasmic heavy metal sensor" evidence="2">
    <location>
        <begin position="19"/>
        <end position="148"/>
    </location>
</feature>
<dbReference type="RefSeq" id="WP_311388257.1">
    <property type="nucleotide sequence ID" value="NZ_JAVRHU010000003.1"/>
</dbReference>
<protein>
    <recommendedName>
        <fullName evidence="5">Periplasmic heavy metal sensor</fullName>
    </recommendedName>
</protein>